<sequence>MIRPLDGMLVADFSRVLAGPTAAVMLADLGARVIKVERPGAGDETRAWGPPWAGSSSAYFEAVNRSKESIALDFTDPGDLSLARALADRADIVLENYRTGTLERFGLDAASVRARNPRAVYCSITGFGSTGEGATMPGYDFLVQAVGGLMSITGDAGGEPRKVGVAMVDLLAANHAAMGVLAALLHRERTGAGQHVEVALLSSLIASLANQAGSYLATGAAPRALGNRHPSIAPYETLHCRDALLAVAVGNDAQFHALCGVLGDPALARDPRFATNPARVEYRDELQAALEALLAVDDAAVWATRMLGAGVAAGTVNGIGEALALARRLGLEPTVEVGAGHPPQLAHPVRYSGFAPAAPTAPPALDAHGAALRAWLAEPVD</sequence>
<name>A0A839E8D8_9MICO</name>
<dbReference type="PANTHER" id="PTHR48207:SF3">
    <property type="entry name" value="SUCCINATE--HYDROXYMETHYLGLUTARATE COA-TRANSFERASE"/>
    <property type="match status" value="1"/>
</dbReference>
<dbReference type="EMBL" id="JACGWX010000002">
    <property type="protein sequence ID" value="MBA8847757.1"/>
    <property type="molecule type" value="Genomic_DNA"/>
</dbReference>
<dbReference type="PANTHER" id="PTHR48207">
    <property type="entry name" value="SUCCINATE--HYDROXYMETHYLGLUTARATE COA-TRANSFERASE"/>
    <property type="match status" value="1"/>
</dbReference>
<organism evidence="2 3">
    <name type="scientific">Microcella alkalica</name>
    <dbReference type="NCBI Taxonomy" id="355930"/>
    <lineage>
        <taxon>Bacteria</taxon>
        <taxon>Bacillati</taxon>
        <taxon>Actinomycetota</taxon>
        <taxon>Actinomycetes</taxon>
        <taxon>Micrococcales</taxon>
        <taxon>Microbacteriaceae</taxon>
        <taxon>Microcella</taxon>
    </lineage>
</organism>
<protein>
    <submittedName>
        <fullName evidence="2">Crotonobetainyl-CoA:carnitine CoA-transferase CaiB-like acyl-CoA transferase</fullName>
    </submittedName>
</protein>
<evidence type="ECO:0000313" key="2">
    <source>
        <dbReference type="EMBL" id="MBA8847757.1"/>
    </source>
</evidence>
<evidence type="ECO:0000256" key="1">
    <source>
        <dbReference type="ARBA" id="ARBA00022679"/>
    </source>
</evidence>
<comment type="caution">
    <text evidence="2">The sequence shown here is derived from an EMBL/GenBank/DDBJ whole genome shotgun (WGS) entry which is preliminary data.</text>
</comment>
<dbReference type="Gene3D" id="3.30.1540.10">
    <property type="entry name" value="formyl-coa transferase, domain 3"/>
    <property type="match status" value="1"/>
</dbReference>
<dbReference type="SUPFAM" id="SSF89796">
    <property type="entry name" value="CoA-transferase family III (CaiB/BaiF)"/>
    <property type="match status" value="1"/>
</dbReference>
<keyword evidence="1 2" id="KW-0808">Transferase</keyword>
<accession>A0A839E8D8</accession>
<dbReference type="InterPro" id="IPR044855">
    <property type="entry name" value="CoA-Trfase_III_dom3_sf"/>
</dbReference>
<dbReference type="InterPro" id="IPR050483">
    <property type="entry name" value="CoA-transferase_III_domain"/>
</dbReference>
<keyword evidence="3" id="KW-1185">Reference proteome</keyword>
<reference evidence="2 3" key="1">
    <citation type="submission" date="2020-07" db="EMBL/GenBank/DDBJ databases">
        <title>Sequencing the genomes of 1000 actinobacteria strains.</title>
        <authorList>
            <person name="Klenk H.-P."/>
        </authorList>
    </citation>
    <scope>NUCLEOTIDE SEQUENCE [LARGE SCALE GENOMIC DNA]</scope>
    <source>
        <strain evidence="2 3">DSM 19663</strain>
    </source>
</reference>
<dbReference type="GO" id="GO:0008410">
    <property type="term" value="F:CoA-transferase activity"/>
    <property type="evidence" value="ECO:0007669"/>
    <property type="project" value="TreeGrafter"/>
</dbReference>
<proteinExistence type="predicted"/>
<dbReference type="InterPro" id="IPR003673">
    <property type="entry name" value="CoA-Trfase_fam_III"/>
</dbReference>
<evidence type="ECO:0000313" key="3">
    <source>
        <dbReference type="Proteomes" id="UP000585905"/>
    </source>
</evidence>
<dbReference type="Pfam" id="PF02515">
    <property type="entry name" value="CoA_transf_3"/>
    <property type="match status" value="1"/>
</dbReference>
<dbReference type="Gene3D" id="3.40.50.10540">
    <property type="entry name" value="Crotonobetainyl-coa:carnitine coa-transferase, domain 1"/>
    <property type="match status" value="1"/>
</dbReference>
<dbReference type="AlphaFoldDB" id="A0A839E8D8"/>
<dbReference type="RefSeq" id="WP_182490546.1">
    <property type="nucleotide sequence ID" value="NZ_BAAAOV010000005.1"/>
</dbReference>
<gene>
    <name evidence="2" type="ORF">FHX53_001342</name>
</gene>
<dbReference type="Proteomes" id="UP000585905">
    <property type="component" value="Unassembled WGS sequence"/>
</dbReference>
<dbReference type="InterPro" id="IPR023606">
    <property type="entry name" value="CoA-Trfase_III_dom_1_sf"/>
</dbReference>